<evidence type="ECO:0000256" key="2">
    <source>
        <dbReference type="ARBA" id="ARBA00023125"/>
    </source>
</evidence>
<dbReference type="InterPro" id="IPR036388">
    <property type="entry name" value="WH-like_DNA-bd_sf"/>
</dbReference>
<dbReference type="AlphaFoldDB" id="A0A8J3QTD1"/>
<feature type="domain" description="HTH gntR-type" evidence="4">
    <location>
        <begin position="8"/>
        <end position="76"/>
    </location>
</feature>
<evidence type="ECO:0000259" key="4">
    <source>
        <dbReference type="PROSITE" id="PS50949"/>
    </source>
</evidence>
<proteinExistence type="predicted"/>
<dbReference type="Pfam" id="PF07729">
    <property type="entry name" value="FCD"/>
    <property type="match status" value="1"/>
</dbReference>
<evidence type="ECO:0000256" key="1">
    <source>
        <dbReference type="ARBA" id="ARBA00023015"/>
    </source>
</evidence>
<name>A0A8J3QTD1_9ACTN</name>
<dbReference type="CDD" id="cd07377">
    <property type="entry name" value="WHTH_GntR"/>
    <property type="match status" value="1"/>
</dbReference>
<dbReference type="PRINTS" id="PR00035">
    <property type="entry name" value="HTHGNTR"/>
</dbReference>
<dbReference type="GO" id="GO:0003700">
    <property type="term" value="F:DNA-binding transcription factor activity"/>
    <property type="evidence" value="ECO:0007669"/>
    <property type="project" value="InterPro"/>
</dbReference>
<evidence type="ECO:0000313" key="5">
    <source>
        <dbReference type="EMBL" id="GIH14541.1"/>
    </source>
</evidence>
<gene>
    <name evidence="5" type="ORF">Raf01_27130</name>
</gene>
<dbReference type="Pfam" id="PF00392">
    <property type="entry name" value="GntR"/>
    <property type="match status" value="1"/>
</dbReference>
<dbReference type="InterPro" id="IPR011711">
    <property type="entry name" value="GntR_C"/>
</dbReference>
<evidence type="ECO:0000313" key="6">
    <source>
        <dbReference type="Proteomes" id="UP000642748"/>
    </source>
</evidence>
<dbReference type="PANTHER" id="PTHR43537:SF5">
    <property type="entry name" value="UXU OPERON TRANSCRIPTIONAL REGULATOR"/>
    <property type="match status" value="1"/>
</dbReference>
<protein>
    <submittedName>
        <fullName evidence="5">Transcriptional regulator</fullName>
    </submittedName>
</protein>
<keyword evidence="1" id="KW-0805">Transcription regulation</keyword>
<dbReference type="InterPro" id="IPR008920">
    <property type="entry name" value="TF_FadR/GntR_C"/>
</dbReference>
<dbReference type="PROSITE" id="PS50949">
    <property type="entry name" value="HTH_GNTR"/>
    <property type="match status" value="1"/>
</dbReference>
<dbReference type="Gene3D" id="1.20.120.530">
    <property type="entry name" value="GntR ligand-binding domain-like"/>
    <property type="match status" value="1"/>
</dbReference>
<dbReference type="PANTHER" id="PTHR43537">
    <property type="entry name" value="TRANSCRIPTIONAL REGULATOR, GNTR FAMILY"/>
    <property type="match status" value="1"/>
</dbReference>
<dbReference type="EMBL" id="BONZ01000026">
    <property type="protein sequence ID" value="GIH14541.1"/>
    <property type="molecule type" value="Genomic_DNA"/>
</dbReference>
<sequence length="239" mass="26538">MPVAGRRPSRATEVQEAVKDIILRRGLVAGDPLPTESELMEELGIGRNSVREALKVLQAVGIVDIRHGFGMFVGRMSLAGFVDELAFHSRMTMQDERNHLGHLIEIREVLESGLVLRLIDSLDSGDLPAQLAPIRDVIEQMRAEAAVGAISPETDRLFHDLLYRPLRNPLVGQLLGAFWQVYHELRDDLGTPDESPADVARTHRDIYRAVLTGDRAAATEAMREHFAGVRSRLARLARG</sequence>
<dbReference type="InterPro" id="IPR000524">
    <property type="entry name" value="Tscrpt_reg_HTH_GntR"/>
</dbReference>
<keyword evidence="2" id="KW-0238">DNA-binding</keyword>
<dbReference type="SUPFAM" id="SSF46785">
    <property type="entry name" value="Winged helix' DNA-binding domain"/>
    <property type="match status" value="1"/>
</dbReference>
<dbReference type="Proteomes" id="UP000642748">
    <property type="component" value="Unassembled WGS sequence"/>
</dbReference>
<dbReference type="Gene3D" id="1.10.10.10">
    <property type="entry name" value="Winged helix-like DNA-binding domain superfamily/Winged helix DNA-binding domain"/>
    <property type="match status" value="1"/>
</dbReference>
<dbReference type="GO" id="GO:0003677">
    <property type="term" value="F:DNA binding"/>
    <property type="evidence" value="ECO:0007669"/>
    <property type="project" value="UniProtKB-KW"/>
</dbReference>
<reference evidence="5" key="1">
    <citation type="submission" date="2021-01" db="EMBL/GenBank/DDBJ databases">
        <title>Whole genome shotgun sequence of Rugosimonospora africana NBRC 104875.</title>
        <authorList>
            <person name="Komaki H."/>
            <person name="Tamura T."/>
        </authorList>
    </citation>
    <scope>NUCLEOTIDE SEQUENCE</scope>
    <source>
        <strain evidence="5">NBRC 104875</strain>
    </source>
</reference>
<accession>A0A8J3QTD1</accession>
<organism evidence="5 6">
    <name type="scientific">Rugosimonospora africana</name>
    <dbReference type="NCBI Taxonomy" id="556532"/>
    <lineage>
        <taxon>Bacteria</taxon>
        <taxon>Bacillati</taxon>
        <taxon>Actinomycetota</taxon>
        <taxon>Actinomycetes</taxon>
        <taxon>Micromonosporales</taxon>
        <taxon>Micromonosporaceae</taxon>
        <taxon>Rugosimonospora</taxon>
    </lineage>
</organism>
<dbReference type="InterPro" id="IPR036390">
    <property type="entry name" value="WH_DNA-bd_sf"/>
</dbReference>
<keyword evidence="3" id="KW-0804">Transcription</keyword>
<dbReference type="SMART" id="SM00895">
    <property type="entry name" value="FCD"/>
    <property type="match status" value="1"/>
</dbReference>
<dbReference type="SUPFAM" id="SSF48008">
    <property type="entry name" value="GntR ligand-binding domain-like"/>
    <property type="match status" value="1"/>
</dbReference>
<comment type="caution">
    <text evidence="5">The sequence shown here is derived from an EMBL/GenBank/DDBJ whole genome shotgun (WGS) entry which is preliminary data.</text>
</comment>
<dbReference type="SMART" id="SM00345">
    <property type="entry name" value="HTH_GNTR"/>
    <property type="match status" value="1"/>
</dbReference>
<evidence type="ECO:0000256" key="3">
    <source>
        <dbReference type="ARBA" id="ARBA00023163"/>
    </source>
</evidence>
<keyword evidence="6" id="KW-1185">Reference proteome</keyword>